<dbReference type="AlphaFoldDB" id="A0A8J3R620"/>
<keyword evidence="1" id="KW-0808">Transferase</keyword>
<keyword evidence="3" id="KW-0418">Kinase</keyword>
<dbReference type="CDD" id="cd14014">
    <property type="entry name" value="STKc_PknB_like"/>
    <property type="match status" value="1"/>
</dbReference>
<dbReference type="SMART" id="SM00220">
    <property type="entry name" value="S_TKc"/>
    <property type="match status" value="1"/>
</dbReference>
<dbReference type="PANTHER" id="PTHR43289">
    <property type="entry name" value="MITOGEN-ACTIVATED PROTEIN KINASE KINASE KINASE 20-RELATED"/>
    <property type="match status" value="1"/>
</dbReference>
<feature type="binding site" evidence="5">
    <location>
        <position position="49"/>
    </location>
    <ligand>
        <name>ATP</name>
        <dbReference type="ChEBI" id="CHEBI:30616"/>
    </ligand>
</feature>
<dbReference type="PROSITE" id="PS00107">
    <property type="entry name" value="PROTEIN_KINASE_ATP"/>
    <property type="match status" value="1"/>
</dbReference>
<dbReference type="EMBL" id="BOOG01000004">
    <property type="protein sequence ID" value="GIH68007.1"/>
    <property type="molecule type" value="Genomic_DNA"/>
</dbReference>
<comment type="caution">
    <text evidence="8">The sequence shown here is derived from an EMBL/GenBank/DDBJ whole genome shotgun (WGS) entry which is preliminary data.</text>
</comment>
<evidence type="ECO:0000256" key="2">
    <source>
        <dbReference type="ARBA" id="ARBA00022741"/>
    </source>
</evidence>
<evidence type="ECO:0000256" key="5">
    <source>
        <dbReference type="PROSITE-ProRule" id="PRU10141"/>
    </source>
</evidence>
<evidence type="ECO:0000256" key="4">
    <source>
        <dbReference type="ARBA" id="ARBA00022840"/>
    </source>
</evidence>
<protein>
    <recommendedName>
        <fullName evidence="7">Protein kinase domain-containing protein</fullName>
    </recommendedName>
</protein>
<dbReference type="InterPro" id="IPR000719">
    <property type="entry name" value="Prot_kinase_dom"/>
</dbReference>
<name>A0A8J3R620_9ACTN</name>
<dbReference type="InterPro" id="IPR008271">
    <property type="entry name" value="Ser/Thr_kinase_AS"/>
</dbReference>
<evidence type="ECO:0000313" key="8">
    <source>
        <dbReference type="EMBL" id="GIH68007.1"/>
    </source>
</evidence>
<dbReference type="Pfam" id="PF00069">
    <property type="entry name" value="Pkinase"/>
    <property type="match status" value="1"/>
</dbReference>
<dbReference type="GO" id="GO:0005524">
    <property type="term" value="F:ATP binding"/>
    <property type="evidence" value="ECO:0007669"/>
    <property type="project" value="UniProtKB-UniRule"/>
</dbReference>
<dbReference type="Gene3D" id="1.10.510.10">
    <property type="entry name" value="Transferase(Phosphotransferase) domain 1"/>
    <property type="match status" value="1"/>
</dbReference>
<accession>A0A8J3R620</accession>
<feature type="region of interest" description="Disordered" evidence="6">
    <location>
        <begin position="363"/>
        <end position="393"/>
    </location>
</feature>
<dbReference type="Proteomes" id="UP000610966">
    <property type="component" value="Unassembled WGS sequence"/>
</dbReference>
<dbReference type="SUPFAM" id="SSF56112">
    <property type="entry name" value="Protein kinase-like (PK-like)"/>
    <property type="match status" value="1"/>
</dbReference>
<keyword evidence="4 5" id="KW-0067">ATP-binding</keyword>
<dbReference type="PANTHER" id="PTHR43289:SF34">
    <property type="entry name" value="SERINE_THREONINE-PROTEIN KINASE YBDM-RELATED"/>
    <property type="match status" value="1"/>
</dbReference>
<dbReference type="InterPro" id="IPR017441">
    <property type="entry name" value="Protein_kinase_ATP_BS"/>
</dbReference>
<organism evidence="8 9">
    <name type="scientific">Sphaerimonospora thailandensis</name>
    <dbReference type="NCBI Taxonomy" id="795644"/>
    <lineage>
        <taxon>Bacteria</taxon>
        <taxon>Bacillati</taxon>
        <taxon>Actinomycetota</taxon>
        <taxon>Actinomycetes</taxon>
        <taxon>Streptosporangiales</taxon>
        <taxon>Streptosporangiaceae</taxon>
        <taxon>Sphaerimonospora</taxon>
    </lineage>
</organism>
<dbReference type="InterPro" id="IPR011009">
    <property type="entry name" value="Kinase-like_dom_sf"/>
</dbReference>
<evidence type="ECO:0000256" key="3">
    <source>
        <dbReference type="ARBA" id="ARBA00022777"/>
    </source>
</evidence>
<dbReference type="PROSITE" id="PS50011">
    <property type="entry name" value="PROTEIN_KINASE_DOM"/>
    <property type="match status" value="1"/>
</dbReference>
<evidence type="ECO:0000259" key="7">
    <source>
        <dbReference type="PROSITE" id="PS50011"/>
    </source>
</evidence>
<sequence length="551" mass="59549">MRNDKDGFALTNKDPDHIGPYRLVGKLGAGGMGTVYAGIDSNSERVAIKVIHRELARDPEFRLRFSREVELLNRVHGKYTTRVLAFDVETAQPWLATEYVPGPTLAERIGLDGPLYGQGIVGLAAGLCEALHALHAANIVHRDLKPSNVILSPKGPRVIDMGIARALDETSVTRTGVLVGSPGWISPEEYSGDDVGLPSDIYGWALLLVFASTGRQPFGTGRPEVIATRIMTSDPETDALPEDLQALVRQALSKDPGKRPHADHLLKAMAEICRQSGLCSAAPAEEVTKFLDRTWAVEPTTEPNWSSSEPAAAPKRFNARFWVAASVAATLVGALFATTLTMRSAESRPPTISGDASQTPISAEKKANHTPKSAAPPASRPSPSKRPIEIRRTTPDGSYSYLIPAGWESIVDMGASGGSTCIRPKGSKSCDEGVEITYGGRITGDLQDYDNLVTLELPDPAMFGCYKEDAGASLVERELRRVGGDDAQYRKFIVSCAGRKDYSGYMWVLPNECGQGTNTIRAHGAVDRNKLDSIIRSLSPCPDYSNHKQRS</sequence>
<dbReference type="Gene3D" id="3.30.200.20">
    <property type="entry name" value="Phosphorylase Kinase, domain 1"/>
    <property type="match status" value="1"/>
</dbReference>
<evidence type="ECO:0000256" key="6">
    <source>
        <dbReference type="SAM" id="MobiDB-lite"/>
    </source>
</evidence>
<proteinExistence type="predicted"/>
<keyword evidence="9" id="KW-1185">Reference proteome</keyword>
<dbReference type="GO" id="GO:0004674">
    <property type="term" value="F:protein serine/threonine kinase activity"/>
    <property type="evidence" value="ECO:0007669"/>
    <property type="project" value="TreeGrafter"/>
</dbReference>
<feature type="domain" description="Protein kinase" evidence="7">
    <location>
        <begin position="21"/>
        <end position="272"/>
    </location>
</feature>
<keyword evidence="2 5" id="KW-0547">Nucleotide-binding</keyword>
<evidence type="ECO:0000256" key="1">
    <source>
        <dbReference type="ARBA" id="ARBA00022679"/>
    </source>
</evidence>
<dbReference type="RefSeq" id="WP_204009939.1">
    <property type="nucleotide sequence ID" value="NZ_BOOG01000004.1"/>
</dbReference>
<gene>
    <name evidence="8" type="ORF">Mth01_02600</name>
</gene>
<reference evidence="8" key="1">
    <citation type="submission" date="2021-01" db="EMBL/GenBank/DDBJ databases">
        <title>Whole genome shotgun sequence of Sphaerimonospora thailandensis NBRC 107569.</title>
        <authorList>
            <person name="Komaki H."/>
            <person name="Tamura T."/>
        </authorList>
    </citation>
    <scope>NUCLEOTIDE SEQUENCE</scope>
    <source>
        <strain evidence="8">NBRC 107569</strain>
    </source>
</reference>
<evidence type="ECO:0000313" key="9">
    <source>
        <dbReference type="Proteomes" id="UP000610966"/>
    </source>
</evidence>
<dbReference type="PROSITE" id="PS00108">
    <property type="entry name" value="PROTEIN_KINASE_ST"/>
    <property type="match status" value="1"/>
</dbReference>